<dbReference type="InterPro" id="IPR007867">
    <property type="entry name" value="GMC_OxRtase_C"/>
</dbReference>
<dbReference type="Proteomes" id="UP000789595">
    <property type="component" value="Unassembled WGS sequence"/>
</dbReference>
<name>A0A8J2X180_9STRA</name>
<evidence type="ECO:0000259" key="6">
    <source>
        <dbReference type="Pfam" id="PF05199"/>
    </source>
</evidence>
<evidence type="ECO:0000259" key="5">
    <source>
        <dbReference type="Pfam" id="PF00732"/>
    </source>
</evidence>
<dbReference type="InterPro" id="IPR000172">
    <property type="entry name" value="GMC_OxRdtase_N"/>
</dbReference>
<dbReference type="OrthoDB" id="269227at2759"/>
<comment type="cofactor">
    <cofactor evidence="1">
        <name>FAD</name>
        <dbReference type="ChEBI" id="CHEBI:57692"/>
    </cofactor>
</comment>
<dbReference type="Gene3D" id="3.30.560.10">
    <property type="entry name" value="Glucose Oxidase, domain 3"/>
    <property type="match status" value="1"/>
</dbReference>
<evidence type="ECO:0000256" key="3">
    <source>
        <dbReference type="ARBA" id="ARBA00022630"/>
    </source>
</evidence>
<dbReference type="PANTHER" id="PTHR11552">
    <property type="entry name" value="GLUCOSE-METHANOL-CHOLINE GMC OXIDOREDUCTASE"/>
    <property type="match status" value="1"/>
</dbReference>
<dbReference type="SUPFAM" id="SSF54373">
    <property type="entry name" value="FAD-linked reductases, C-terminal domain"/>
    <property type="match status" value="1"/>
</dbReference>
<dbReference type="GO" id="GO:0016614">
    <property type="term" value="F:oxidoreductase activity, acting on CH-OH group of donors"/>
    <property type="evidence" value="ECO:0007669"/>
    <property type="project" value="InterPro"/>
</dbReference>
<reference evidence="7" key="1">
    <citation type="submission" date="2021-11" db="EMBL/GenBank/DDBJ databases">
        <authorList>
            <consortium name="Genoscope - CEA"/>
            <person name="William W."/>
        </authorList>
    </citation>
    <scope>NUCLEOTIDE SEQUENCE</scope>
</reference>
<comment type="similarity">
    <text evidence="2">Belongs to the GMC oxidoreductase family.</text>
</comment>
<accession>A0A8J2X180</accession>
<feature type="domain" description="Glucose-methanol-choline oxidoreductase N-terminal" evidence="5">
    <location>
        <begin position="77"/>
        <end position="371"/>
    </location>
</feature>
<evidence type="ECO:0000256" key="1">
    <source>
        <dbReference type="ARBA" id="ARBA00001974"/>
    </source>
</evidence>
<evidence type="ECO:0008006" key="9">
    <source>
        <dbReference type="Google" id="ProtNLM"/>
    </source>
</evidence>
<comment type="caution">
    <text evidence="7">The sequence shown here is derived from an EMBL/GenBank/DDBJ whole genome shotgun (WGS) entry which is preliminary data.</text>
</comment>
<keyword evidence="3" id="KW-0285">Flavoprotein</keyword>
<evidence type="ECO:0000256" key="2">
    <source>
        <dbReference type="ARBA" id="ARBA00010790"/>
    </source>
</evidence>
<gene>
    <name evidence="7" type="ORF">PECAL_3P00180</name>
</gene>
<evidence type="ECO:0000313" key="8">
    <source>
        <dbReference type="Proteomes" id="UP000789595"/>
    </source>
</evidence>
<dbReference type="InterPro" id="IPR036188">
    <property type="entry name" value="FAD/NAD-bd_sf"/>
</dbReference>
<dbReference type="InterPro" id="IPR012132">
    <property type="entry name" value="GMC_OxRdtase"/>
</dbReference>
<dbReference type="Pfam" id="PF00732">
    <property type="entry name" value="GMC_oxred_N"/>
    <property type="match status" value="1"/>
</dbReference>
<dbReference type="EMBL" id="CAKKNE010000003">
    <property type="protein sequence ID" value="CAH0370151.1"/>
    <property type="molecule type" value="Genomic_DNA"/>
</dbReference>
<keyword evidence="4" id="KW-0274">FAD</keyword>
<evidence type="ECO:0000313" key="7">
    <source>
        <dbReference type="EMBL" id="CAH0370151.1"/>
    </source>
</evidence>
<feature type="domain" description="Glucose-methanol-choline oxidoreductase C-terminal" evidence="6">
    <location>
        <begin position="468"/>
        <end position="620"/>
    </location>
</feature>
<evidence type="ECO:0000256" key="4">
    <source>
        <dbReference type="ARBA" id="ARBA00022827"/>
    </source>
</evidence>
<sequence>MDAKIGAYGALPSAELPTTTTRQPPRRERLACLRPAHVAAGLVAIAACAALAERARKFLAQPPAPPVCDWRAPDYAIVGGGPAGSVVASRLAKDGQHCVLILEAGGPYRGNPDFGEAWDLGEIKETDRTKNPAPTDVPRMWSDVSRVDNLRWPITSAVVAKMVGGCGAMNAMIYLRGLPYDVARWNVSRWSWSGVSSAYARFERRLDTRGRVARRGGGPQRGWAGPLATRRAPLYEQDALAQAFLETCQAAGHTLVTDFNAQTSRGNVAGPYHFNIDERGRRASAYASLLEPIQNAPNVKVITRATARRLRKDHGRGVGVEYVVDDDDDAVVVRPRRGVALAAGALNTPRLLLASDLGGRRVGQNLHDHPVVPLKLRLSTEAFYRTPGPFAAFSENGAETLWASPGTSVGAFLRSSKCEANAPADLQLTLFAPGQEEPHVDEVLADKEKSREFFVKRDALVTVALLRPQARHSIELNVSDPYGPPLIRRGPQDPTWYQPPRCPESFCRTDTAWVEDSDAAVLLEGIDFVARLTETPPLNGAVDVVDKPPPTDDTARLAWVRARALTNSHWVGTAAMGDRKDDVVDGDLRLRDEPSVVVADASAIPAIPNGNVHTTVLVVAARAAEALLRTSPLYNDWN</sequence>
<dbReference type="PIRSF" id="PIRSF000137">
    <property type="entry name" value="Alcohol_oxidase"/>
    <property type="match status" value="1"/>
</dbReference>
<keyword evidence="8" id="KW-1185">Reference proteome</keyword>
<protein>
    <recommendedName>
        <fullName evidence="9">Glucose-methanol-choline oxidoreductase N-terminal domain-containing protein</fullName>
    </recommendedName>
</protein>
<dbReference type="GO" id="GO:0050660">
    <property type="term" value="F:flavin adenine dinucleotide binding"/>
    <property type="evidence" value="ECO:0007669"/>
    <property type="project" value="InterPro"/>
</dbReference>
<dbReference type="PANTHER" id="PTHR11552:SF147">
    <property type="entry name" value="CHOLINE DEHYDROGENASE, MITOCHONDRIAL"/>
    <property type="match status" value="1"/>
</dbReference>
<dbReference type="Pfam" id="PF05199">
    <property type="entry name" value="GMC_oxred_C"/>
    <property type="match status" value="1"/>
</dbReference>
<organism evidence="7 8">
    <name type="scientific">Pelagomonas calceolata</name>
    <dbReference type="NCBI Taxonomy" id="35677"/>
    <lineage>
        <taxon>Eukaryota</taxon>
        <taxon>Sar</taxon>
        <taxon>Stramenopiles</taxon>
        <taxon>Ochrophyta</taxon>
        <taxon>Pelagophyceae</taxon>
        <taxon>Pelagomonadales</taxon>
        <taxon>Pelagomonadaceae</taxon>
        <taxon>Pelagomonas</taxon>
    </lineage>
</organism>
<dbReference type="SUPFAM" id="SSF51905">
    <property type="entry name" value="FAD/NAD(P)-binding domain"/>
    <property type="match status" value="1"/>
</dbReference>
<proteinExistence type="inferred from homology"/>
<dbReference type="AlphaFoldDB" id="A0A8J2X180"/>
<dbReference type="Gene3D" id="3.50.50.60">
    <property type="entry name" value="FAD/NAD(P)-binding domain"/>
    <property type="match status" value="1"/>
</dbReference>